<evidence type="ECO:0000313" key="1">
    <source>
        <dbReference type="EMBL" id="SFC08119.1"/>
    </source>
</evidence>
<name>A0A1M6YEP1_9FLAO</name>
<accession>A0A1M6YEP1</accession>
<organism evidence="2 3">
    <name type="scientific">Flagellimonas taeanensis</name>
    <dbReference type="NCBI Taxonomy" id="1005926"/>
    <lineage>
        <taxon>Bacteria</taxon>
        <taxon>Pseudomonadati</taxon>
        <taxon>Bacteroidota</taxon>
        <taxon>Flavobacteriia</taxon>
        <taxon>Flavobacteriales</taxon>
        <taxon>Flavobacteriaceae</taxon>
        <taxon>Flagellimonas</taxon>
    </lineage>
</organism>
<keyword evidence="4" id="KW-1185">Reference proteome</keyword>
<proteinExistence type="predicted"/>
<dbReference type="EMBL" id="FRAT01000007">
    <property type="protein sequence ID" value="SHL16708.1"/>
    <property type="molecule type" value="Genomic_DNA"/>
</dbReference>
<comment type="caution">
    <text evidence="2">The sequence shown here is derived from an EMBL/GenBank/DDBJ whole genome shotgun (WGS) entry which is preliminary data.</text>
</comment>
<gene>
    <name evidence="1" type="ORF">SAMN04487891_105249</name>
    <name evidence="2" type="ORF">SAMN05216293_2853</name>
</gene>
<dbReference type="STRING" id="1055723.SAMN05216293_2853"/>
<evidence type="ECO:0000313" key="4">
    <source>
        <dbReference type="Proteomes" id="UP000198940"/>
    </source>
</evidence>
<reference evidence="2 3" key="1">
    <citation type="submission" date="2016-11" db="EMBL/GenBank/DDBJ databases">
        <authorList>
            <person name="Varghese N."/>
            <person name="Submissions S."/>
        </authorList>
    </citation>
    <scope>NUCLEOTIDE SEQUENCE [LARGE SCALE GENOMIC DNA]</scope>
    <source>
        <strain evidence="2 3">CGMCC 1.12174</strain>
        <strain evidence="1 4">DSM 26351</strain>
    </source>
</reference>
<dbReference type="EMBL" id="FOKU01000005">
    <property type="protein sequence ID" value="SFC08119.1"/>
    <property type="molecule type" value="Genomic_DNA"/>
</dbReference>
<evidence type="ECO:0000313" key="2">
    <source>
        <dbReference type="EMBL" id="SHL16708.1"/>
    </source>
</evidence>
<evidence type="ECO:0000313" key="3">
    <source>
        <dbReference type="Proteomes" id="UP000184031"/>
    </source>
</evidence>
<protein>
    <submittedName>
        <fullName evidence="2">Uncharacterized protein</fullName>
    </submittedName>
</protein>
<dbReference type="Proteomes" id="UP000184031">
    <property type="component" value="Unassembled WGS sequence"/>
</dbReference>
<sequence length="59" mass="6624">MGRYPGLSDFYRLLILSDNGSFGKNMLSQNGIGLTVARQLVISTRFPFNPDLCRKPLSF</sequence>
<dbReference type="AlphaFoldDB" id="A0A1M6YEP1"/>
<dbReference type="Proteomes" id="UP000198940">
    <property type="component" value="Unassembled WGS sequence"/>
</dbReference>